<name>A0A4Q9Q3C2_9APHY</name>
<dbReference type="Gene3D" id="3.60.10.10">
    <property type="entry name" value="Endonuclease/exonuclease/phosphatase"/>
    <property type="match status" value="1"/>
</dbReference>
<protein>
    <submittedName>
        <fullName evidence="1">Uncharacterized protein</fullName>
    </submittedName>
</protein>
<accession>A0A4Q9Q3C2</accession>
<organism evidence="1 2">
    <name type="scientific">Dichomitus squalens</name>
    <dbReference type="NCBI Taxonomy" id="114155"/>
    <lineage>
        <taxon>Eukaryota</taxon>
        <taxon>Fungi</taxon>
        <taxon>Dikarya</taxon>
        <taxon>Basidiomycota</taxon>
        <taxon>Agaricomycotina</taxon>
        <taxon>Agaricomycetes</taxon>
        <taxon>Polyporales</taxon>
        <taxon>Polyporaceae</taxon>
        <taxon>Dichomitus</taxon>
    </lineage>
</organism>
<feature type="non-terminal residue" evidence="1">
    <location>
        <position position="90"/>
    </location>
</feature>
<dbReference type="Proteomes" id="UP000292082">
    <property type="component" value="Unassembled WGS sequence"/>
</dbReference>
<reference evidence="1 2" key="1">
    <citation type="submission" date="2019-01" db="EMBL/GenBank/DDBJ databases">
        <title>Draft genome sequences of three monokaryotic isolates of the white-rot basidiomycete fungus Dichomitus squalens.</title>
        <authorList>
            <consortium name="DOE Joint Genome Institute"/>
            <person name="Lopez S.C."/>
            <person name="Andreopoulos B."/>
            <person name="Pangilinan J."/>
            <person name="Lipzen A."/>
            <person name="Riley R."/>
            <person name="Ahrendt S."/>
            <person name="Ng V."/>
            <person name="Barry K."/>
            <person name="Daum C."/>
            <person name="Grigoriev I.V."/>
            <person name="Hilden K.S."/>
            <person name="Makela M.R."/>
            <person name="de Vries R.P."/>
        </authorList>
    </citation>
    <scope>NUCLEOTIDE SEQUENCE [LARGE SCALE GENOMIC DNA]</scope>
    <source>
        <strain evidence="1 2">CBS 464.89</strain>
    </source>
</reference>
<gene>
    <name evidence="1" type="ORF">BD310DRAFT_920466</name>
</gene>
<sequence length="90" mass="10250">MLVNELQSTVILLQELNQFSFASVLEHSWVRKHFAITPPDTKSWPWPPLYGIATLVLRQLQVDNAQMLQFLKTVMGRTAVFVAVSPQPDD</sequence>
<dbReference type="InterPro" id="IPR036691">
    <property type="entry name" value="Endo/exonu/phosph_ase_sf"/>
</dbReference>
<evidence type="ECO:0000313" key="2">
    <source>
        <dbReference type="Proteomes" id="UP000292082"/>
    </source>
</evidence>
<dbReference type="AlphaFoldDB" id="A0A4Q9Q3C2"/>
<evidence type="ECO:0000313" key="1">
    <source>
        <dbReference type="EMBL" id="TBU61655.1"/>
    </source>
</evidence>
<dbReference type="EMBL" id="ML145097">
    <property type="protein sequence ID" value="TBU61655.1"/>
    <property type="molecule type" value="Genomic_DNA"/>
</dbReference>
<keyword evidence="2" id="KW-1185">Reference proteome</keyword>
<proteinExistence type="predicted"/>